<dbReference type="EMBL" id="JAAMRR010000746">
    <property type="protein sequence ID" value="NGX96388.1"/>
    <property type="molecule type" value="Genomic_DNA"/>
</dbReference>
<keyword evidence="3" id="KW-1185">Reference proteome</keyword>
<evidence type="ECO:0000313" key="2">
    <source>
        <dbReference type="EMBL" id="NGX96388.1"/>
    </source>
</evidence>
<accession>A0A7C9VEK3</accession>
<dbReference type="Proteomes" id="UP000480266">
    <property type="component" value="Unassembled WGS sequence"/>
</dbReference>
<reference evidence="2" key="1">
    <citation type="submission" date="2020-02" db="EMBL/GenBank/DDBJ databases">
        <title>Draft genome sequence of Candidatus Afipia apatlaquensis IBT-C3, a potential strain for decolorization of textile dyes.</title>
        <authorList>
            <person name="Sanchez-Reyes A."/>
            <person name="Breton-Deval L."/>
            <person name="Mangelson H."/>
            <person name="Sanchez-Flores A."/>
        </authorList>
    </citation>
    <scope>NUCLEOTIDE SEQUENCE [LARGE SCALE GENOMIC DNA]</scope>
    <source>
        <strain evidence="2">IBT-C3</strain>
    </source>
</reference>
<protein>
    <submittedName>
        <fullName evidence="2">Uncharacterized protein</fullName>
    </submittedName>
</protein>
<sequence>RDLKIGPYAGTDDKEAPAQPAAEPAKRKRRTKAEIEADEKAETARIAATKAAYEAAEACRAENFEEAGAAMKQAAQPAAEAAKQPEGTNPFEMVDNALSTPPADAQGDGAGESEVITPFQHLTRAREFIAKHGMPKYNETFAKAGLDANVMAYSAYQRAVHVAALDEMDKA</sequence>
<comment type="caution">
    <text evidence="2">The sequence shown here is derived from an EMBL/GenBank/DDBJ whole genome shotgun (WGS) entry which is preliminary data.</text>
</comment>
<gene>
    <name evidence="2" type="ORF">G4V63_14560</name>
</gene>
<feature type="compositionally biased region" description="Low complexity" evidence="1">
    <location>
        <begin position="68"/>
        <end position="87"/>
    </location>
</feature>
<evidence type="ECO:0000256" key="1">
    <source>
        <dbReference type="SAM" id="MobiDB-lite"/>
    </source>
</evidence>
<name>A0A7C9VEK3_9BRAD</name>
<evidence type="ECO:0000313" key="3">
    <source>
        <dbReference type="Proteomes" id="UP000480266"/>
    </source>
</evidence>
<feature type="non-terminal residue" evidence="2">
    <location>
        <position position="1"/>
    </location>
</feature>
<organism evidence="2 3">
    <name type="scientific">Candidatus Afipia apatlaquensis</name>
    <dbReference type="NCBI Taxonomy" id="2712852"/>
    <lineage>
        <taxon>Bacteria</taxon>
        <taxon>Pseudomonadati</taxon>
        <taxon>Pseudomonadota</taxon>
        <taxon>Alphaproteobacteria</taxon>
        <taxon>Hyphomicrobiales</taxon>
        <taxon>Nitrobacteraceae</taxon>
        <taxon>Afipia</taxon>
    </lineage>
</organism>
<dbReference type="AlphaFoldDB" id="A0A7C9VEK3"/>
<feature type="region of interest" description="Disordered" evidence="1">
    <location>
        <begin position="68"/>
        <end position="111"/>
    </location>
</feature>
<proteinExistence type="predicted"/>
<feature type="region of interest" description="Disordered" evidence="1">
    <location>
        <begin position="1"/>
        <end position="40"/>
    </location>
</feature>